<organism evidence="5 6">
    <name type="scientific">Rotaria sordida</name>
    <dbReference type="NCBI Taxonomy" id="392033"/>
    <lineage>
        <taxon>Eukaryota</taxon>
        <taxon>Metazoa</taxon>
        <taxon>Spiralia</taxon>
        <taxon>Gnathifera</taxon>
        <taxon>Rotifera</taxon>
        <taxon>Eurotatoria</taxon>
        <taxon>Bdelloidea</taxon>
        <taxon>Philodinida</taxon>
        <taxon>Philodinidae</taxon>
        <taxon>Rotaria</taxon>
    </lineage>
</organism>
<evidence type="ECO:0000313" key="5">
    <source>
        <dbReference type="EMBL" id="CAF1237817.1"/>
    </source>
</evidence>
<protein>
    <recommendedName>
        <fullName evidence="4">HIT-type domain-containing protein</fullName>
    </recommendedName>
</protein>
<proteinExistence type="predicted"/>
<feature type="compositionally biased region" description="Acidic residues" evidence="3">
    <location>
        <begin position="122"/>
        <end position="138"/>
    </location>
</feature>
<dbReference type="GO" id="GO:0008270">
    <property type="term" value="F:zinc ion binding"/>
    <property type="evidence" value="ECO:0007669"/>
    <property type="project" value="UniProtKB-UniRule"/>
</dbReference>
<evidence type="ECO:0000313" key="6">
    <source>
        <dbReference type="Proteomes" id="UP000663870"/>
    </source>
</evidence>
<dbReference type="PANTHER" id="PTHR15555">
    <property type="entry name" value="ZINC FINGER HIT DOMAIN CONTAINING PROTEIN 2 PROTEIN FON -RELATED"/>
    <property type="match status" value="1"/>
</dbReference>
<keyword evidence="2" id="KW-0175">Coiled coil</keyword>
<dbReference type="Proteomes" id="UP000663870">
    <property type="component" value="Unassembled WGS sequence"/>
</dbReference>
<dbReference type="EMBL" id="CAJNOL010000915">
    <property type="protein sequence ID" value="CAF1237817.1"/>
    <property type="molecule type" value="Genomic_DNA"/>
</dbReference>
<feature type="region of interest" description="Disordered" evidence="3">
    <location>
        <begin position="120"/>
        <end position="159"/>
    </location>
</feature>
<dbReference type="CDD" id="cd23024">
    <property type="entry name" value="zf-HIT_ZNHIT2-3"/>
    <property type="match status" value="1"/>
</dbReference>
<keyword evidence="1" id="KW-0863">Zinc-finger</keyword>
<feature type="domain" description="HIT-type" evidence="4">
    <location>
        <begin position="7"/>
        <end position="40"/>
    </location>
</feature>
<feature type="coiled-coil region" evidence="2">
    <location>
        <begin position="468"/>
        <end position="506"/>
    </location>
</feature>
<dbReference type="Gene3D" id="3.30.60.190">
    <property type="match status" value="1"/>
</dbReference>
<evidence type="ECO:0000256" key="3">
    <source>
        <dbReference type="SAM" id="MobiDB-lite"/>
    </source>
</evidence>
<comment type="caution">
    <text evidence="5">The sequence shown here is derived from an EMBL/GenBank/DDBJ whole genome shotgun (WGS) entry which is preliminary data.</text>
</comment>
<dbReference type="PANTHER" id="PTHR15555:SF0">
    <property type="entry name" value="ZINC FINGER HIT DOMAIN-CONTAINING PROTEIN 2"/>
    <property type="match status" value="1"/>
</dbReference>
<dbReference type="PROSITE" id="PS51083">
    <property type="entry name" value="ZF_HIT"/>
    <property type="match status" value="1"/>
</dbReference>
<keyword evidence="6" id="KW-1185">Reference proteome</keyword>
<evidence type="ECO:0000256" key="1">
    <source>
        <dbReference type="PROSITE-ProRule" id="PRU00453"/>
    </source>
</evidence>
<accession>A0A814Z6Z3</accession>
<dbReference type="Pfam" id="PF04438">
    <property type="entry name" value="zf-HIT"/>
    <property type="match status" value="1"/>
</dbReference>
<reference evidence="5" key="1">
    <citation type="submission" date="2021-02" db="EMBL/GenBank/DDBJ databases">
        <authorList>
            <person name="Nowell W R."/>
        </authorList>
    </citation>
    <scope>NUCLEOTIDE SEQUENCE</scope>
</reference>
<evidence type="ECO:0000259" key="4">
    <source>
        <dbReference type="PROSITE" id="PS51083"/>
    </source>
</evidence>
<sequence length="519" mass="61429">MNFENLCQICQEKSAPYKCPKCQMKYCSLTCYRDILHEKCSKKFDENEFIDSMNIDENNHENQTTTTTTNPFVRERIEDILKRKLEEKDFHNEEDDEQIEELFEHLLPTKDLENYREKMANVDDEQEKEEEEEEDGEVEERIASDEEPIPDLPDDLDESDENVNKLWNYLTTEEKHEFKSMLNDGRISHLLNDYKPWKPWWLYKTQAPSLITDLEATTSSSSSPVLPDTIPTIISNIVPLPSLTSILPHVHVRFDLFEILFAYILISIRYRGDFNSYIYESGTEFLHIASRHFTQKTEVFDEQYDSISILHTRISLIREHLQDKNISYHISEEFFINLLADILTIIHGPYPHQTPSNIYVLAVLSDLKRFLIQIQEYKPSVESTINNELNQEIPTTTNVFHINRSVKSKITINKPNNSKLYSTVPKTSNPMKTKKSEKLKTFNRKIVLNLSHKIDYFLSWTITHSNRLVMLEYELEQIEHDLRQQLNQYQCDKNRIEKNLEHIRLQQQTTNRSNRIQEL</sequence>
<feature type="compositionally biased region" description="Acidic residues" evidence="3">
    <location>
        <begin position="145"/>
        <end position="159"/>
    </location>
</feature>
<name>A0A814Z6Z3_9BILA</name>
<keyword evidence="1" id="KW-0862">Zinc</keyword>
<gene>
    <name evidence="5" type="ORF">JXQ802_LOCUS26295</name>
</gene>
<dbReference type="InterPro" id="IPR007529">
    <property type="entry name" value="Znf_HIT"/>
</dbReference>
<evidence type="ECO:0000256" key="2">
    <source>
        <dbReference type="SAM" id="Coils"/>
    </source>
</evidence>
<dbReference type="InterPro" id="IPR039646">
    <property type="entry name" value="ZNHIT2"/>
</dbReference>
<dbReference type="SUPFAM" id="SSF144232">
    <property type="entry name" value="HIT/MYND zinc finger-like"/>
    <property type="match status" value="1"/>
</dbReference>
<keyword evidence="1" id="KW-0479">Metal-binding</keyword>
<dbReference type="AlphaFoldDB" id="A0A814Z6Z3"/>